<protein>
    <submittedName>
        <fullName evidence="1">Unannotated protein</fullName>
    </submittedName>
</protein>
<proteinExistence type="predicted"/>
<dbReference type="EMBL" id="CAEZTI010000070">
    <property type="protein sequence ID" value="CAB4562204.1"/>
    <property type="molecule type" value="Genomic_DNA"/>
</dbReference>
<reference evidence="1" key="1">
    <citation type="submission" date="2020-05" db="EMBL/GenBank/DDBJ databases">
        <authorList>
            <person name="Chiriac C."/>
            <person name="Salcher M."/>
            <person name="Ghai R."/>
            <person name="Kavagutti S V."/>
        </authorList>
    </citation>
    <scope>NUCLEOTIDE SEQUENCE</scope>
</reference>
<evidence type="ECO:0000313" key="1">
    <source>
        <dbReference type="EMBL" id="CAB4562204.1"/>
    </source>
</evidence>
<organism evidence="1">
    <name type="scientific">freshwater metagenome</name>
    <dbReference type="NCBI Taxonomy" id="449393"/>
    <lineage>
        <taxon>unclassified sequences</taxon>
        <taxon>metagenomes</taxon>
        <taxon>ecological metagenomes</taxon>
    </lineage>
</organism>
<dbReference type="AlphaFoldDB" id="A0A6J6DG12"/>
<accession>A0A6J6DG12</accession>
<sequence length="143" mass="15959">MQNIPSQSITITQWKDPVVEAHGYCITDPYVEMFWLPVLGPTATWLLRRFSFGLLEQPDGVTLDIHDLARSLGVAYSPGKHNSFTRALQRCTMFGVAHQIALLPTLTVAVRTTVPPVSQRHLTRLPETLQLAHQQWGATLSVS</sequence>
<name>A0A6J6DG12_9ZZZZ</name>
<gene>
    <name evidence="1" type="ORF">UFOPK1619_00463</name>
</gene>